<organism evidence="2 3">
    <name type="scientific">Dibothriocephalus latus</name>
    <name type="common">Fish tapeworm</name>
    <name type="synonym">Diphyllobothrium latum</name>
    <dbReference type="NCBI Taxonomy" id="60516"/>
    <lineage>
        <taxon>Eukaryota</taxon>
        <taxon>Metazoa</taxon>
        <taxon>Spiralia</taxon>
        <taxon>Lophotrochozoa</taxon>
        <taxon>Platyhelminthes</taxon>
        <taxon>Cestoda</taxon>
        <taxon>Eucestoda</taxon>
        <taxon>Diphyllobothriidea</taxon>
        <taxon>Diphyllobothriidae</taxon>
        <taxon>Dibothriocephalus</taxon>
    </lineage>
</organism>
<evidence type="ECO:0000313" key="2">
    <source>
        <dbReference type="EMBL" id="VDK82804.1"/>
    </source>
</evidence>
<accession>A0A3P6UX07</accession>
<dbReference type="EMBL" id="UYRU01043577">
    <property type="protein sequence ID" value="VDK82804.1"/>
    <property type="molecule type" value="Genomic_DNA"/>
</dbReference>
<dbReference type="Proteomes" id="UP000281553">
    <property type="component" value="Unassembled WGS sequence"/>
</dbReference>
<evidence type="ECO:0000313" key="3">
    <source>
        <dbReference type="Proteomes" id="UP000281553"/>
    </source>
</evidence>
<reference evidence="2 3" key="1">
    <citation type="submission" date="2018-11" db="EMBL/GenBank/DDBJ databases">
        <authorList>
            <consortium name="Pathogen Informatics"/>
        </authorList>
    </citation>
    <scope>NUCLEOTIDE SEQUENCE [LARGE SCALE GENOMIC DNA]</scope>
</reference>
<protein>
    <submittedName>
        <fullName evidence="2">Uncharacterized protein</fullName>
    </submittedName>
</protein>
<name>A0A3P6UX07_DIBLA</name>
<dbReference type="OrthoDB" id="6247796at2759"/>
<proteinExistence type="predicted"/>
<evidence type="ECO:0000256" key="1">
    <source>
        <dbReference type="SAM" id="MobiDB-lite"/>
    </source>
</evidence>
<sequence length="83" mass="8990">MPVILLTEKKNPKALVEQFQSVLNHPSTIFDAAIACLPQVEINADLDLPPTPQETISALQQLSNKKTPGSHATPAEIYENGGR</sequence>
<keyword evidence="3" id="KW-1185">Reference proteome</keyword>
<gene>
    <name evidence="2" type="ORF">DILT_LOCUS3388</name>
</gene>
<dbReference type="AlphaFoldDB" id="A0A3P6UX07"/>
<feature type="region of interest" description="Disordered" evidence="1">
    <location>
        <begin position="61"/>
        <end position="83"/>
    </location>
</feature>